<feature type="domain" description="Response regulatory" evidence="12">
    <location>
        <begin position="6"/>
        <end position="119"/>
    </location>
</feature>
<evidence type="ECO:0000256" key="8">
    <source>
        <dbReference type="ARBA" id="ARBA00023163"/>
    </source>
</evidence>
<dbReference type="EMBL" id="CP063362">
    <property type="protein sequence ID" value="QRG08092.1"/>
    <property type="molecule type" value="Genomic_DNA"/>
</dbReference>
<keyword evidence="15" id="KW-1185">Reference proteome</keyword>
<dbReference type="PANTHER" id="PTHR48111">
    <property type="entry name" value="REGULATOR OF RPOS"/>
    <property type="match status" value="1"/>
</dbReference>
<dbReference type="SMART" id="SM00448">
    <property type="entry name" value="REC"/>
    <property type="match status" value="1"/>
</dbReference>
<dbReference type="GO" id="GO:0000976">
    <property type="term" value="F:transcription cis-regulatory region binding"/>
    <property type="evidence" value="ECO:0007669"/>
    <property type="project" value="TreeGrafter"/>
</dbReference>
<dbReference type="Gene3D" id="6.10.250.690">
    <property type="match status" value="1"/>
</dbReference>
<dbReference type="GO" id="GO:0006355">
    <property type="term" value="P:regulation of DNA-templated transcription"/>
    <property type="evidence" value="ECO:0007669"/>
    <property type="project" value="InterPro"/>
</dbReference>
<gene>
    <name evidence="14" type="ORF">EZH22_07075</name>
</gene>
<dbReference type="PROSITE" id="PS51755">
    <property type="entry name" value="OMPR_PHOB"/>
    <property type="match status" value="1"/>
</dbReference>
<dbReference type="CDD" id="cd00383">
    <property type="entry name" value="trans_reg_C"/>
    <property type="match status" value="1"/>
</dbReference>
<evidence type="ECO:0000256" key="6">
    <source>
        <dbReference type="ARBA" id="ARBA00023125"/>
    </source>
</evidence>
<dbReference type="GO" id="GO:0005829">
    <property type="term" value="C:cytosol"/>
    <property type="evidence" value="ECO:0007669"/>
    <property type="project" value="TreeGrafter"/>
</dbReference>
<protein>
    <recommendedName>
        <fullName evidence="9">Regulatory protein VirG</fullName>
    </recommendedName>
</protein>
<feature type="domain" description="OmpR/PhoB-type" evidence="13">
    <location>
        <begin position="132"/>
        <end position="231"/>
    </location>
</feature>
<dbReference type="SMART" id="SM00862">
    <property type="entry name" value="Trans_reg_C"/>
    <property type="match status" value="1"/>
</dbReference>
<keyword evidence="2" id="KW-0963">Cytoplasm</keyword>
<evidence type="ECO:0000256" key="4">
    <source>
        <dbReference type="ARBA" id="ARBA00023012"/>
    </source>
</evidence>
<evidence type="ECO:0000256" key="1">
    <source>
        <dbReference type="ARBA" id="ARBA00004496"/>
    </source>
</evidence>
<dbReference type="InterPro" id="IPR011006">
    <property type="entry name" value="CheY-like_superfamily"/>
</dbReference>
<dbReference type="Pfam" id="PF00072">
    <property type="entry name" value="Response_reg"/>
    <property type="match status" value="1"/>
</dbReference>
<keyword evidence="5" id="KW-0805">Transcription regulation</keyword>
<dbReference type="InterPro" id="IPR001789">
    <property type="entry name" value="Sig_transdc_resp-reg_receiver"/>
</dbReference>
<evidence type="ECO:0000313" key="15">
    <source>
        <dbReference type="Proteomes" id="UP000596427"/>
    </source>
</evidence>
<evidence type="ECO:0000256" key="7">
    <source>
        <dbReference type="ARBA" id="ARBA00023159"/>
    </source>
</evidence>
<dbReference type="GO" id="GO:0032993">
    <property type="term" value="C:protein-DNA complex"/>
    <property type="evidence" value="ECO:0007669"/>
    <property type="project" value="TreeGrafter"/>
</dbReference>
<evidence type="ECO:0000259" key="13">
    <source>
        <dbReference type="PROSITE" id="PS51755"/>
    </source>
</evidence>
<dbReference type="FunFam" id="1.10.10.10:FF:000099">
    <property type="entry name" value="Two-component system response regulator TorR"/>
    <property type="match status" value="1"/>
</dbReference>
<evidence type="ECO:0000259" key="12">
    <source>
        <dbReference type="PROSITE" id="PS50110"/>
    </source>
</evidence>
<keyword evidence="8" id="KW-0804">Transcription</keyword>
<dbReference type="Gene3D" id="1.10.10.10">
    <property type="entry name" value="Winged helix-like DNA-binding domain superfamily/Winged helix DNA-binding domain"/>
    <property type="match status" value="1"/>
</dbReference>
<dbReference type="Gene3D" id="3.40.50.2300">
    <property type="match status" value="1"/>
</dbReference>
<dbReference type="RefSeq" id="WP_203195002.1">
    <property type="nucleotide sequence ID" value="NZ_CP063362.1"/>
</dbReference>
<feature type="DNA-binding region" description="OmpR/PhoB-type" evidence="11">
    <location>
        <begin position="132"/>
        <end position="231"/>
    </location>
</feature>
<dbReference type="FunFam" id="3.40.50.2300:FF:000001">
    <property type="entry name" value="DNA-binding response regulator PhoB"/>
    <property type="match status" value="1"/>
</dbReference>
<comment type="subcellular location">
    <subcellularLocation>
        <location evidence="1">Cytoplasm</location>
    </subcellularLocation>
</comment>
<evidence type="ECO:0000256" key="9">
    <source>
        <dbReference type="ARBA" id="ARBA00067337"/>
    </source>
</evidence>
<dbReference type="Proteomes" id="UP000596427">
    <property type="component" value="Chromosome"/>
</dbReference>
<accession>A0A974SK40</accession>
<name>A0A974SK40_9HYPH</name>
<dbReference type="InterPro" id="IPR016032">
    <property type="entry name" value="Sig_transdc_resp-reg_C-effctor"/>
</dbReference>
<dbReference type="InterPro" id="IPR036388">
    <property type="entry name" value="WH-like_DNA-bd_sf"/>
</dbReference>
<dbReference type="AlphaFoldDB" id="A0A974SK40"/>
<dbReference type="KEGG" id="xdi:EZH22_07075"/>
<keyword evidence="6 11" id="KW-0238">DNA-binding</keyword>
<reference evidence="14 15" key="1">
    <citation type="submission" date="2020-10" db="EMBL/GenBank/DDBJ databases">
        <title>Degradation of 1,4-Dioxane by Xanthobacter sp. YN2, via a Novel Group-2 Soluble Di-Iron Monooxygenase.</title>
        <authorList>
            <person name="Ma F."/>
            <person name="Wang Y."/>
            <person name="Yang J."/>
            <person name="Guo H."/>
            <person name="Su D."/>
            <person name="Yu L."/>
        </authorList>
    </citation>
    <scope>NUCLEOTIDE SEQUENCE [LARGE SCALE GENOMIC DNA]</scope>
    <source>
        <strain evidence="14 15">YN2</strain>
    </source>
</reference>
<dbReference type="InterPro" id="IPR039420">
    <property type="entry name" value="WalR-like"/>
</dbReference>
<evidence type="ECO:0000256" key="3">
    <source>
        <dbReference type="ARBA" id="ARBA00022553"/>
    </source>
</evidence>
<evidence type="ECO:0000256" key="2">
    <source>
        <dbReference type="ARBA" id="ARBA00022490"/>
    </source>
</evidence>
<dbReference type="SUPFAM" id="SSF46894">
    <property type="entry name" value="C-terminal effector domain of the bipartite response regulators"/>
    <property type="match status" value="1"/>
</dbReference>
<organism evidence="14 15">
    <name type="scientific">Xanthobacter dioxanivorans</name>
    <dbReference type="NCBI Taxonomy" id="2528964"/>
    <lineage>
        <taxon>Bacteria</taxon>
        <taxon>Pseudomonadati</taxon>
        <taxon>Pseudomonadota</taxon>
        <taxon>Alphaproteobacteria</taxon>
        <taxon>Hyphomicrobiales</taxon>
        <taxon>Xanthobacteraceae</taxon>
        <taxon>Xanthobacter</taxon>
    </lineage>
</organism>
<evidence type="ECO:0000256" key="11">
    <source>
        <dbReference type="PROSITE-ProRule" id="PRU01091"/>
    </source>
</evidence>
<dbReference type="PANTHER" id="PTHR48111:SF4">
    <property type="entry name" value="DNA-BINDING DUAL TRANSCRIPTIONAL REGULATOR OMPR"/>
    <property type="match status" value="1"/>
</dbReference>
<dbReference type="Pfam" id="PF00486">
    <property type="entry name" value="Trans_reg_C"/>
    <property type="match status" value="1"/>
</dbReference>
<feature type="modified residue" description="4-aspartylphosphate" evidence="10">
    <location>
        <position position="55"/>
    </location>
</feature>
<keyword evidence="3 10" id="KW-0597">Phosphoprotein</keyword>
<sequence>MEAGAHILVVDDDLEIRRLLGRYLAAQGFRVTTAGDGREMQEKLATQRIDLVVLDLMLPDASGLDLCRGLQAGPRTPVILLTALKEDVDRIIGLEIGADDYLGKPFNPRELVARIRAVLRRSGPPEATPADTRAYRFARFRAEPELRRVTDEAGSEIPLTGAEFDLLMAFLERPGRILSRDQLLDITKGREAGPFDRSVDVLVSRLRRKLGDQGTFQILKTLRNGGYQLAVRVEQEDAV</sequence>
<evidence type="ECO:0000256" key="5">
    <source>
        <dbReference type="ARBA" id="ARBA00023015"/>
    </source>
</evidence>
<proteinExistence type="predicted"/>
<keyword evidence="7" id="KW-0010">Activator</keyword>
<evidence type="ECO:0000313" key="14">
    <source>
        <dbReference type="EMBL" id="QRG08092.1"/>
    </source>
</evidence>
<dbReference type="PROSITE" id="PS50110">
    <property type="entry name" value="RESPONSE_REGULATORY"/>
    <property type="match status" value="1"/>
</dbReference>
<dbReference type="SUPFAM" id="SSF52172">
    <property type="entry name" value="CheY-like"/>
    <property type="match status" value="1"/>
</dbReference>
<keyword evidence="4" id="KW-0902">Two-component regulatory system</keyword>
<dbReference type="InterPro" id="IPR001867">
    <property type="entry name" value="OmpR/PhoB-type_DNA-bd"/>
</dbReference>
<dbReference type="GO" id="GO:0000156">
    <property type="term" value="F:phosphorelay response regulator activity"/>
    <property type="evidence" value="ECO:0007669"/>
    <property type="project" value="TreeGrafter"/>
</dbReference>
<evidence type="ECO:0000256" key="10">
    <source>
        <dbReference type="PROSITE-ProRule" id="PRU00169"/>
    </source>
</evidence>